<reference evidence="3" key="3">
    <citation type="submission" date="2006-12" db="EMBL/GenBank/DDBJ databases">
        <authorList>
            <person name="Mendez Sotorrio M.J."/>
            <person name="Guijarro J.A."/>
        </authorList>
    </citation>
    <scope>NUCLEOTIDE SEQUENCE</scope>
    <source>
        <strain evidence="3">150</strain>
    </source>
</reference>
<keyword evidence="1" id="KW-0812">Transmembrane</keyword>
<reference evidence="4 5" key="4">
    <citation type="submission" date="2018-06" db="EMBL/GenBank/DDBJ databases">
        <authorList>
            <consortium name="Pathogen Informatics"/>
            <person name="Doyle S."/>
        </authorList>
    </citation>
    <scope>NUCLEOTIDE SEQUENCE [LARGE SCALE GENOMIC DNA]</scope>
    <source>
        <strain evidence="4 5">NCTC10476</strain>
    </source>
</reference>
<dbReference type="PATRIC" id="fig|29486.44.peg.3105"/>
<evidence type="ECO:0000313" key="3">
    <source>
        <dbReference type="EMBL" id="AAS89664.2"/>
    </source>
</evidence>
<keyword evidence="1" id="KW-1133">Transmembrane helix</keyword>
<keyword evidence="1" id="KW-0472">Membrane</keyword>
<protein>
    <submittedName>
        <fullName evidence="3 4">TadE</fullName>
    </submittedName>
</protein>
<proteinExistence type="predicted"/>
<dbReference type="KEGG" id="yrb:UGYR_07545"/>
<evidence type="ECO:0000256" key="1">
    <source>
        <dbReference type="SAM" id="Phobius"/>
    </source>
</evidence>
<dbReference type="Proteomes" id="UP000255169">
    <property type="component" value="Unassembled WGS sequence"/>
</dbReference>
<dbReference type="EMBL" id="AY576541">
    <property type="protein sequence ID" value="AAS89664.2"/>
    <property type="molecule type" value="Genomic_DNA"/>
</dbReference>
<dbReference type="GeneID" id="66880663"/>
<feature type="domain" description="TadE-like" evidence="2">
    <location>
        <begin position="14"/>
        <end position="55"/>
    </location>
</feature>
<sequence>MGHIFKRLCGDSKGSAVLELALGIIPILFLLISIAEASRFIYTSNILDLAISNAAKKAKNTKASNQSDYHNIFEESLNQQMGSFGHIITTNNNFMLEVKFSDSLSDLITDNYYYNADNHPIGIYRLNYSYQPIFIPISSSWANSLLSREVIFVQEYERSLFKA</sequence>
<dbReference type="Pfam" id="PF07811">
    <property type="entry name" value="TadE"/>
    <property type="match status" value="1"/>
</dbReference>
<name>Q6PV43_YERRU</name>
<dbReference type="EMBL" id="UHJG01000001">
    <property type="protein sequence ID" value="SUQ01307.1"/>
    <property type="molecule type" value="Genomic_DNA"/>
</dbReference>
<dbReference type="AlphaFoldDB" id="Q6PV43"/>
<accession>Q6PV43</accession>
<dbReference type="RefSeq" id="WP_038244878.1">
    <property type="nucleotide sequence ID" value="NZ_CABIHR010000011.1"/>
</dbReference>
<evidence type="ECO:0000313" key="5">
    <source>
        <dbReference type="Proteomes" id="UP000255169"/>
    </source>
</evidence>
<dbReference type="STRING" id="29486.UGYR_07545"/>
<dbReference type="InterPro" id="IPR012495">
    <property type="entry name" value="TadE-like_dom"/>
</dbReference>
<feature type="transmembrane region" description="Helical" evidence="1">
    <location>
        <begin position="20"/>
        <end position="42"/>
    </location>
</feature>
<evidence type="ECO:0000259" key="2">
    <source>
        <dbReference type="Pfam" id="PF07811"/>
    </source>
</evidence>
<organism evidence="3">
    <name type="scientific">Yersinia ruckeri</name>
    <dbReference type="NCBI Taxonomy" id="29486"/>
    <lineage>
        <taxon>Bacteria</taxon>
        <taxon>Pseudomonadati</taxon>
        <taxon>Pseudomonadota</taxon>
        <taxon>Gammaproteobacteria</taxon>
        <taxon>Enterobacterales</taxon>
        <taxon>Yersiniaceae</taxon>
        <taxon>Yersinia</taxon>
    </lineage>
</organism>
<keyword evidence="5" id="KW-1185">Reference proteome</keyword>
<reference evidence="3" key="2">
    <citation type="submission" date="2004-04" db="EMBL/GenBank/DDBJ databases">
        <title>Yersinia ruckeri tad genes.</title>
        <authorList>
            <person name="Mendez Sotorrio M.J."/>
            <person name="Guijarro J.A."/>
        </authorList>
    </citation>
    <scope>NUCLEOTIDE SEQUENCE</scope>
    <source>
        <strain evidence="3">150</strain>
    </source>
</reference>
<evidence type="ECO:0000313" key="4">
    <source>
        <dbReference type="EMBL" id="SUQ01307.1"/>
    </source>
</evidence>
<dbReference type="eggNOG" id="COG4961">
    <property type="taxonomic scope" value="Bacteria"/>
</dbReference>
<gene>
    <name evidence="3" type="primary">tadE</name>
    <name evidence="4" type="ORF">NCTC10476_02658</name>
</gene>
<reference evidence="3" key="1">
    <citation type="journal article" date="2004" name="Appl. Environ. Microbiol.">
        <title>Identification of specific in vivo-induced (ivi) genes in Yersinia ruckeri and analysis of ruckerbactin, a catecholate siderophore iron acquisition system.</title>
        <authorList>
            <person name="Fernandez L."/>
            <person name="Marquez I."/>
            <person name="Guijarro J.A."/>
        </authorList>
    </citation>
    <scope>NUCLEOTIDE SEQUENCE OF 1-107</scope>
    <source>
        <strain evidence="3">150</strain>
    </source>
</reference>